<protein>
    <submittedName>
        <fullName evidence="7">Uncharacterized protein</fullName>
    </submittedName>
</protein>
<keyword evidence="5" id="KW-0449">Lipoprotein</keyword>
<reference evidence="7" key="1">
    <citation type="submission" date="2021-01" db="EMBL/GenBank/DDBJ databases">
        <authorList>
            <person name="Corre E."/>
            <person name="Pelletier E."/>
            <person name="Niang G."/>
            <person name="Scheremetjew M."/>
            <person name="Finn R."/>
            <person name="Kale V."/>
            <person name="Holt S."/>
            <person name="Cochrane G."/>
            <person name="Meng A."/>
            <person name="Brown T."/>
            <person name="Cohen L."/>
        </authorList>
    </citation>
    <scope>NUCLEOTIDE SEQUENCE</scope>
    <source>
        <strain evidence="7">DIVA3 518/3/11/1/6</strain>
    </source>
</reference>
<dbReference type="EMBL" id="HBKP01018862">
    <property type="protein sequence ID" value="CAE2231422.1"/>
    <property type="molecule type" value="Transcribed_RNA"/>
</dbReference>
<dbReference type="SMART" id="SM00174">
    <property type="entry name" value="RHO"/>
    <property type="match status" value="1"/>
</dbReference>
<dbReference type="PRINTS" id="PR00449">
    <property type="entry name" value="RASTRNSFRMNG"/>
</dbReference>
<comment type="subcellular location">
    <subcellularLocation>
        <location evidence="1">Endomembrane system</location>
    </subcellularLocation>
</comment>
<dbReference type="PROSITE" id="PS51417">
    <property type="entry name" value="ARF"/>
    <property type="match status" value="1"/>
</dbReference>
<proteinExistence type="predicted"/>
<dbReference type="SMART" id="SM00176">
    <property type="entry name" value="RAN"/>
    <property type="match status" value="1"/>
</dbReference>
<feature type="region of interest" description="Disordered" evidence="6">
    <location>
        <begin position="178"/>
        <end position="198"/>
    </location>
</feature>
<dbReference type="AlphaFoldDB" id="A0A7S4IJK5"/>
<dbReference type="SMART" id="SM00173">
    <property type="entry name" value="RAS"/>
    <property type="match status" value="1"/>
</dbReference>
<dbReference type="GO" id="GO:0003924">
    <property type="term" value="F:GTPase activity"/>
    <property type="evidence" value="ECO:0007669"/>
    <property type="project" value="InterPro"/>
</dbReference>
<keyword evidence="3" id="KW-0342">GTP-binding</keyword>
<dbReference type="Gene3D" id="3.40.50.300">
    <property type="entry name" value="P-loop containing nucleotide triphosphate hydrolases"/>
    <property type="match status" value="1"/>
</dbReference>
<dbReference type="InterPro" id="IPR005225">
    <property type="entry name" value="Small_GTP-bd"/>
</dbReference>
<evidence type="ECO:0000256" key="5">
    <source>
        <dbReference type="ARBA" id="ARBA00023288"/>
    </source>
</evidence>
<dbReference type="PROSITE" id="PS51421">
    <property type="entry name" value="RAS"/>
    <property type="match status" value="1"/>
</dbReference>
<organism evidence="7">
    <name type="scientific">Vannella robusta</name>
    <dbReference type="NCBI Taxonomy" id="1487602"/>
    <lineage>
        <taxon>Eukaryota</taxon>
        <taxon>Amoebozoa</taxon>
        <taxon>Discosea</taxon>
        <taxon>Flabellinia</taxon>
        <taxon>Vannellidae</taxon>
        <taxon>Vannella</taxon>
    </lineage>
</organism>
<evidence type="ECO:0000256" key="4">
    <source>
        <dbReference type="ARBA" id="ARBA00023136"/>
    </source>
</evidence>
<dbReference type="InterPro" id="IPR050227">
    <property type="entry name" value="Rab"/>
</dbReference>
<evidence type="ECO:0000256" key="1">
    <source>
        <dbReference type="ARBA" id="ARBA00004308"/>
    </source>
</evidence>
<dbReference type="SMART" id="SM00177">
    <property type="entry name" value="ARF"/>
    <property type="match status" value="1"/>
</dbReference>
<evidence type="ECO:0000313" key="7">
    <source>
        <dbReference type="EMBL" id="CAE2231422.1"/>
    </source>
</evidence>
<dbReference type="GO" id="GO:0012505">
    <property type="term" value="C:endomembrane system"/>
    <property type="evidence" value="ECO:0007669"/>
    <property type="project" value="UniProtKB-SubCell"/>
</dbReference>
<dbReference type="GO" id="GO:0005525">
    <property type="term" value="F:GTP binding"/>
    <property type="evidence" value="ECO:0007669"/>
    <property type="project" value="UniProtKB-KW"/>
</dbReference>
<keyword evidence="4" id="KW-0472">Membrane</keyword>
<dbReference type="Pfam" id="PF00071">
    <property type="entry name" value="Ras"/>
    <property type="match status" value="1"/>
</dbReference>
<dbReference type="PROSITE" id="PS51419">
    <property type="entry name" value="RAB"/>
    <property type="match status" value="1"/>
</dbReference>
<dbReference type="SUPFAM" id="SSF52540">
    <property type="entry name" value="P-loop containing nucleoside triphosphate hydrolases"/>
    <property type="match status" value="1"/>
</dbReference>
<dbReference type="InterPro" id="IPR027417">
    <property type="entry name" value="P-loop_NTPase"/>
</dbReference>
<dbReference type="PANTHER" id="PTHR47977">
    <property type="entry name" value="RAS-RELATED PROTEIN RAB"/>
    <property type="match status" value="1"/>
</dbReference>
<evidence type="ECO:0000256" key="6">
    <source>
        <dbReference type="SAM" id="MobiDB-lite"/>
    </source>
</evidence>
<evidence type="ECO:0000256" key="3">
    <source>
        <dbReference type="ARBA" id="ARBA00023134"/>
    </source>
</evidence>
<feature type="compositionally biased region" description="Polar residues" evidence="6">
    <location>
        <begin position="179"/>
        <end position="198"/>
    </location>
</feature>
<evidence type="ECO:0000256" key="2">
    <source>
        <dbReference type="ARBA" id="ARBA00022741"/>
    </source>
</evidence>
<sequence length="198" mass="22219">MPEEVQLKLLLIGNSGVGKSCVLVRFVDDEFDEDTPCTIGVDYKNTVLDDFHGKRVNLSIWDTAGQEKFRSLTSSYYRGTHGIIVVFDVNDRASFENVDEWLNEAQLYAVKCDPVILLIGNKIDKPDRSVTKQEATEYARSKGMVYIETSAKTKVGIQQTFEELVQKILDKGNYAAEGKTQSVKPGYETEQQQDTGCC</sequence>
<dbReference type="PROSITE" id="PS51420">
    <property type="entry name" value="RHO"/>
    <property type="match status" value="1"/>
</dbReference>
<dbReference type="FunFam" id="3.40.50.300:FF:000586">
    <property type="entry name" value="Rab family GTPase"/>
    <property type="match status" value="1"/>
</dbReference>
<dbReference type="NCBIfam" id="TIGR00231">
    <property type="entry name" value="small_GTP"/>
    <property type="match status" value="1"/>
</dbReference>
<keyword evidence="2" id="KW-0547">Nucleotide-binding</keyword>
<name>A0A7S4IJK5_9EUKA</name>
<accession>A0A7S4IJK5</accession>
<dbReference type="InterPro" id="IPR001806">
    <property type="entry name" value="Small_GTPase"/>
</dbReference>
<gene>
    <name evidence="7" type="ORF">VSP0166_LOCUS13370</name>
</gene>
<dbReference type="SMART" id="SM00175">
    <property type="entry name" value="RAB"/>
    <property type="match status" value="1"/>
</dbReference>